<dbReference type="Pfam" id="PF13515">
    <property type="entry name" value="FUSC_2"/>
    <property type="match status" value="1"/>
</dbReference>
<gene>
    <name evidence="7" type="ORF">GlitD10_0788</name>
</gene>
<dbReference type="OrthoDB" id="554793at2"/>
<evidence type="ECO:0000256" key="3">
    <source>
        <dbReference type="ARBA" id="ARBA00022989"/>
    </source>
</evidence>
<keyword evidence="4 5" id="KW-0472">Membrane</keyword>
<evidence type="ECO:0000256" key="4">
    <source>
        <dbReference type="ARBA" id="ARBA00023136"/>
    </source>
</evidence>
<evidence type="ECO:0000259" key="6">
    <source>
        <dbReference type="Pfam" id="PF13515"/>
    </source>
</evidence>
<dbReference type="GO" id="GO:0016020">
    <property type="term" value="C:membrane"/>
    <property type="evidence" value="ECO:0007669"/>
    <property type="project" value="UniProtKB-SubCell"/>
</dbReference>
<protein>
    <submittedName>
        <fullName evidence="7">Membrane protein-like protein</fullName>
    </submittedName>
</protein>
<proteinExistence type="predicted"/>
<feature type="transmembrane region" description="Helical" evidence="5">
    <location>
        <begin position="12"/>
        <end position="30"/>
    </location>
</feature>
<sequence>MNFSIHRSTVLVALQVALTALVAYLVGFYTTSTPDAANASIGGLWAAISGIVVLQASRRETFAMATLRILGSAIGSLVSAAYLFLLPFSSWGMGLCIFITVVLCHLVQIPDHARLASLTVAIVMVVAGNSPHLSPAVNAGLRFAESAIGTATAMFAILIWEKGAEPRDKSG</sequence>
<dbReference type="KEGG" id="glt:GlitD10_0788"/>
<feature type="transmembrane region" description="Helical" evidence="5">
    <location>
        <begin position="139"/>
        <end position="160"/>
    </location>
</feature>
<organism evidence="7 8">
    <name type="scientific">Gloeomargarita lithophora Alchichica-D10</name>
    <dbReference type="NCBI Taxonomy" id="1188229"/>
    <lineage>
        <taxon>Bacteria</taxon>
        <taxon>Bacillati</taxon>
        <taxon>Cyanobacteriota</taxon>
        <taxon>Cyanophyceae</taxon>
        <taxon>Gloeomargaritales</taxon>
        <taxon>Gloeomargaritaceae</taxon>
        <taxon>Gloeomargarita</taxon>
    </lineage>
</organism>
<feature type="transmembrane region" description="Helical" evidence="5">
    <location>
        <begin position="66"/>
        <end position="85"/>
    </location>
</feature>
<accession>A0A1J0AB00</accession>
<evidence type="ECO:0000256" key="5">
    <source>
        <dbReference type="SAM" id="Phobius"/>
    </source>
</evidence>
<keyword evidence="8" id="KW-1185">Reference proteome</keyword>
<feature type="domain" description="Integral membrane bound transporter" evidence="6">
    <location>
        <begin position="43"/>
        <end position="155"/>
    </location>
</feature>
<dbReference type="RefSeq" id="WP_071453750.1">
    <property type="nucleotide sequence ID" value="NZ_CP017675.1"/>
</dbReference>
<dbReference type="STRING" id="1188229.GlitD10_0788"/>
<evidence type="ECO:0000313" key="7">
    <source>
        <dbReference type="EMBL" id="APB33102.1"/>
    </source>
</evidence>
<evidence type="ECO:0000313" key="8">
    <source>
        <dbReference type="Proteomes" id="UP000180235"/>
    </source>
</evidence>
<name>A0A1J0AB00_9CYAN</name>
<feature type="transmembrane region" description="Helical" evidence="5">
    <location>
        <begin position="115"/>
        <end position="133"/>
    </location>
</feature>
<evidence type="ECO:0000256" key="1">
    <source>
        <dbReference type="ARBA" id="ARBA00004141"/>
    </source>
</evidence>
<feature type="transmembrane region" description="Helical" evidence="5">
    <location>
        <begin position="36"/>
        <end position="54"/>
    </location>
</feature>
<dbReference type="EMBL" id="CP017675">
    <property type="protein sequence ID" value="APB33102.1"/>
    <property type="molecule type" value="Genomic_DNA"/>
</dbReference>
<dbReference type="Proteomes" id="UP000180235">
    <property type="component" value="Chromosome"/>
</dbReference>
<keyword evidence="3 5" id="KW-1133">Transmembrane helix</keyword>
<dbReference type="InterPro" id="IPR049453">
    <property type="entry name" value="Memb_transporter_dom"/>
</dbReference>
<keyword evidence="2 5" id="KW-0812">Transmembrane</keyword>
<dbReference type="AlphaFoldDB" id="A0A1J0AB00"/>
<comment type="subcellular location">
    <subcellularLocation>
        <location evidence="1">Membrane</location>
        <topology evidence="1">Multi-pass membrane protein</topology>
    </subcellularLocation>
</comment>
<reference evidence="7 8" key="1">
    <citation type="submission" date="2016-10" db="EMBL/GenBank/DDBJ databases">
        <title>Description of Gloeomargarita lithophora gen. nov., sp. nov., a thylakoid-bearing basal-branching cyanobacterium with intracellular carbonates, and proposal for Gloeomargaritales ord. nov.</title>
        <authorList>
            <person name="Moreira D."/>
            <person name="Tavera R."/>
            <person name="Benzerara K."/>
            <person name="Skouri-Panet F."/>
            <person name="Couradeau E."/>
            <person name="Gerard E."/>
            <person name="Loussert C."/>
            <person name="Novelo E."/>
            <person name="Zivanovic Y."/>
            <person name="Lopez-Garcia P."/>
        </authorList>
    </citation>
    <scope>NUCLEOTIDE SEQUENCE [LARGE SCALE GENOMIC DNA]</scope>
    <source>
        <strain evidence="7 8">D10</strain>
    </source>
</reference>
<feature type="transmembrane region" description="Helical" evidence="5">
    <location>
        <begin position="91"/>
        <end position="108"/>
    </location>
</feature>
<evidence type="ECO:0000256" key="2">
    <source>
        <dbReference type="ARBA" id="ARBA00022692"/>
    </source>
</evidence>